<name>A0A101JGH0_9ACTN</name>
<comment type="caution">
    <text evidence="1">The sequence shown here is derived from an EMBL/GenBank/DDBJ whole genome shotgun (WGS) entry which is preliminary data.</text>
</comment>
<sequence>MSNPLVATTSDISSSSDAHRDGWTGLPLADDYMGIKQAIDSGSWIDGSIAGMGAALDGASIAIDPFSTLLSMGIEWAVEQVEPLKQALDWLAGAPEIIETHAMTWDNMADELFSIAEDLKTRLVGDLNEWQGAAADAYRYMLAGNIDVAGIFAGTAAGMGAATRGAGTLVQTVREVVRAFIADCIAKVVVWLLEEVLSLGVATPLVVAQLAVAVVRWTGRIFGWLMGLITSLSALRALLDV</sequence>
<accession>A0A101JGH0</accession>
<keyword evidence="2" id="KW-1185">Reference proteome</keyword>
<dbReference type="SUPFAM" id="SSF140459">
    <property type="entry name" value="PE/PPE dimer-like"/>
    <property type="match status" value="1"/>
</dbReference>
<gene>
    <name evidence="1" type="ORF">ADL15_38505</name>
</gene>
<evidence type="ECO:0000313" key="1">
    <source>
        <dbReference type="EMBL" id="KUL26294.1"/>
    </source>
</evidence>
<dbReference type="InterPro" id="IPR038332">
    <property type="entry name" value="PPE_sf"/>
</dbReference>
<dbReference type="Proteomes" id="UP000053244">
    <property type="component" value="Unassembled WGS sequence"/>
</dbReference>
<dbReference type="RefSeq" id="WP_067702263.1">
    <property type="nucleotide sequence ID" value="NZ_LLZH01000307.1"/>
</dbReference>
<evidence type="ECO:0000313" key="2">
    <source>
        <dbReference type="Proteomes" id="UP000053244"/>
    </source>
</evidence>
<dbReference type="AlphaFoldDB" id="A0A101JGH0"/>
<organism evidence="1 2">
    <name type="scientific">Actinoplanes awajinensis subsp. mycoplanecinus</name>
    <dbReference type="NCBI Taxonomy" id="135947"/>
    <lineage>
        <taxon>Bacteria</taxon>
        <taxon>Bacillati</taxon>
        <taxon>Actinomycetota</taxon>
        <taxon>Actinomycetes</taxon>
        <taxon>Micromonosporales</taxon>
        <taxon>Micromonosporaceae</taxon>
        <taxon>Actinoplanes</taxon>
    </lineage>
</organism>
<protein>
    <recommendedName>
        <fullName evidence="3">PPE family domain-containing protein</fullName>
    </recommendedName>
</protein>
<dbReference type="OrthoDB" id="5069709at2"/>
<evidence type="ECO:0008006" key="3">
    <source>
        <dbReference type="Google" id="ProtNLM"/>
    </source>
</evidence>
<proteinExistence type="predicted"/>
<dbReference type="EMBL" id="LLZH01000307">
    <property type="protein sequence ID" value="KUL26294.1"/>
    <property type="molecule type" value="Genomic_DNA"/>
</dbReference>
<reference evidence="1 2" key="1">
    <citation type="submission" date="2015-10" db="EMBL/GenBank/DDBJ databases">
        <authorList>
            <person name="Gilbert D.G."/>
        </authorList>
    </citation>
    <scope>NUCLEOTIDE SEQUENCE [LARGE SCALE GENOMIC DNA]</scope>
    <source>
        <strain evidence="1 2">NRRL B-16712</strain>
    </source>
</reference>
<dbReference type="Gene3D" id="1.20.1260.20">
    <property type="entry name" value="PPE superfamily"/>
    <property type="match status" value="1"/>
</dbReference>